<gene>
    <name evidence="9" type="ORF">PGLA1383_LOCUS30104</name>
</gene>
<dbReference type="InterPro" id="IPR000225">
    <property type="entry name" value="Armadillo"/>
</dbReference>
<comment type="subcellular location">
    <subcellularLocation>
        <location evidence="1">Vacuole membrane</location>
        <topology evidence="1">Lipid-anchor</topology>
    </subcellularLocation>
</comment>
<accession>A0A813FCS0</accession>
<dbReference type="PANTHER" id="PTHR47249:SF1">
    <property type="entry name" value="VACUOLAR PROTEIN 8"/>
    <property type="match status" value="1"/>
</dbReference>
<feature type="repeat" description="ARM" evidence="8">
    <location>
        <begin position="7"/>
        <end position="49"/>
    </location>
</feature>
<evidence type="ECO:0000256" key="5">
    <source>
        <dbReference type="ARBA" id="ARBA00023136"/>
    </source>
</evidence>
<evidence type="ECO:0000256" key="6">
    <source>
        <dbReference type="ARBA" id="ARBA00023288"/>
    </source>
</evidence>
<proteinExistence type="inferred from homology"/>
<reference evidence="9" key="1">
    <citation type="submission" date="2021-02" db="EMBL/GenBank/DDBJ databases">
        <authorList>
            <person name="Dougan E. K."/>
            <person name="Rhodes N."/>
            <person name="Thang M."/>
            <person name="Chan C."/>
        </authorList>
    </citation>
    <scope>NUCLEOTIDE SEQUENCE</scope>
</reference>
<evidence type="ECO:0000256" key="3">
    <source>
        <dbReference type="ARBA" id="ARBA00022554"/>
    </source>
</evidence>
<feature type="non-terminal residue" evidence="9">
    <location>
        <position position="93"/>
    </location>
</feature>
<dbReference type="PANTHER" id="PTHR47249">
    <property type="entry name" value="VACUOLAR PROTEIN 8"/>
    <property type="match status" value="1"/>
</dbReference>
<organism evidence="9 10">
    <name type="scientific">Polarella glacialis</name>
    <name type="common">Dinoflagellate</name>
    <dbReference type="NCBI Taxonomy" id="89957"/>
    <lineage>
        <taxon>Eukaryota</taxon>
        <taxon>Sar</taxon>
        <taxon>Alveolata</taxon>
        <taxon>Dinophyceae</taxon>
        <taxon>Suessiales</taxon>
        <taxon>Suessiaceae</taxon>
        <taxon>Polarella</taxon>
    </lineage>
</organism>
<keyword evidence="5" id="KW-0472">Membrane</keyword>
<evidence type="ECO:0000256" key="8">
    <source>
        <dbReference type="PROSITE-ProRule" id="PRU00259"/>
    </source>
</evidence>
<comment type="similarity">
    <text evidence="2">Belongs to the beta-catenin family.</text>
</comment>
<keyword evidence="6" id="KW-0449">Lipoprotein</keyword>
<dbReference type="InterPro" id="IPR016024">
    <property type="entry name" value="ARM-type_fold"/>
</dbReference>
<evidence type="ECO:0000313" key="9">
    <source>
        <dbReference type="EMBL" id="CAE8612296.1"/>
    </source>
</evidence>
<dbReference type="InterPro" id="IPR045156">
    <property type="entry name" value="Vac8"/>
</dbReference>
<name>A0A813FCS0_POLGL</name>
<dbReference type="SMART" id="SM00185">
    <property type="entry name" value="ARM"/>
    <property type="match status" value="2"/>
</dbReference>
<protein>
    <recommendedName>
        <fullName evidence="7">Vacuolar protein 8</fullName>
    </recommendedName>
</protein>
<dbReference type="GO" id="GO:0043495">
    <property type="term" value="F:protein-membrane adaptor activity"/>
    <property type="evidence" value="ECO:0007669"/>
    <property type="project" value="InterPro"/>
</dbReference>
<dbReference type="AlphaFoldDB" id="A0A813FCS0"/>
<keyword evidence="4" id="KW-0677">Repeat</keyword>
<comment type="caution">
    <text evidence="9">The sequence shown here is derived from an EMBL/GenBank/DDBJ whole genome shotgun (WGS) entry which is preliminary data.</text>
</comment>
<dbReference type="InterPro" id="IPR011989">
    <property type="entry name" value="ARM-like"/>
</dbReference>
<dbReference type="Gene3D" id="1.25.10.10">
    <property type="entry name" value="Leucine-rich Repeat Variant"/>
    <property type="match status" value="1"/>
</dbReference>
<evidence type="ECO:0000256" key="1">
    <source>
        <dbReference type="ARBA" id="ARBA00004592"/>
    </source>
</evidence>
<keyword evidence="10" id="KW-1185">Reference proteome</keyword>
<evidence type="ECO:0000256" key="7">
    <source>
        <dbReference type="ARBA" id="ARBA00026209"/>
    </source>
</evidence>
<dbReference type="GO" id="GO:0071562">
    <property type="term" value="P:nucleus-vacuole junction assembly"/>
    <property type="evidence" value="ECO:0007669"/>
    <property type="project" value="InterPro"/>
</dbReference>
<evidence type="ECO:0000256" key="2">
    <source>
        <dbReference type="ARBA" id="ARBA00005462"/>
    </source>
</evidence>
<dbReference type="Pfam" id="PF00514">
    <property type="entry name" value="Arm"/>
    <property type="match status" value="2"/>
</dbReference>
<dbReference type="OrthoDB" id="193703at2759"/>
<dbReference type="EMBL" id="CAJNNV010025107">
    <property type="protein sequence ID" value="CAE8612296.1"/>
    <property type="molecule type" value="Genomic_DNA"/>
</dbReference>
<keyword evidence="3" id="KW-0926">Vacuole</keyword>
<dbReference type="SUPFAM" id="SSF48371">
    <property type="entry name" value="ARM repeat"/>
    <property type="match status" value="1"/>
</dbReference>
<dbReference type="GO" id="GO:0005774">
    <property type="term" value="C:vacuolar membrane"/>
    <property type="evidence" value="ECO:0007669"/>
    <property type="project" value="UniProtKB-SubCell"/>
</dbReference>
<evidence type="ECO:0000256" key="4">
    <source>
        <dbReference type="ARBA" id="ARBA00022737"/>
    </source>
</evidence>
<dbReference type="PROSITE" id="PS50176">
    <property type="entry name" value="ARM_REPEAT"/>
    <property type="match status" value="1"/>
</dbReference>
<sequence length="93" mass="9349">PEIVEMGAVAPLVVLLRGEDPECRKRAAIALRNLAAAGPELKAAVAEAGAAEPLVDMLGCSDVMSKAAACAALRQLASDRSAQGTLLAPGAVK</sequence>
<evidence type="ECO:0000313" key="10">
    <source>
        <dbReference type="Proteomes" id="UP000654075"/>
    </source>
</evidence>
<feature type="non-terminal residue" evidence="9">
    <location>
        <position position="1"/>
    </location>
</feature>
<dbReference type="Proteomes" id="UP000654075">
    <property type="component" value="Unassembled WGS sequence"/>
</dbReference>